<dbReference type="EMBL" id="SLWK01000006">
    <property type="protein sequence ID" value="TCO07862.1"/>
    <property type="molecule type" value="Genomic_DNA"/>
</dbReference>
<name>A0A4R2GIV0_9BACT</name>
<gene>
    <name evidence="1" type="ORF">EV194_1062</name>
</gene>
<organism evidence="1 2">
    <name type="scientific">Natronoflexus pectinivorans</name>
    <dbReference type="NCBI Taxonomy" id="682526"/>
    <lineage>
        <taxon>Bacteria</taxon>
        <taxon>Pseudomonadati</taxon>
        <taxon>Bacteroidota</taxon>
        <taxon>Bacteroidia</taxon>
        <taxon>Marinilabiliales</taxon>
        <taxon>Marinilabiliaceae</taxon>
        <taxon>Natronoflexus</taxon>
    </lineage>
</organism>
<dbReference type="AlphaFoldDB" id="A0A4R2GIV0"/>
<keyword evidence="2" id="KW-1185">Reference proteome</keyword>
<proteinExistence type="predicted"/>
<comment type="caution">
    <text evidence="1">The sequence shown here is derived from an EMBL/GenBank/DDBJ whole genome shotgun (WGS) entry which is preliminary data.</text>
</comment>
<reference evidence="1 2" key="1">
    <citation type="submission" date="2019-03" db="EMBL/GenBank/DDBJ databases">
        <title>Genomic Encyclopedia of Type Strains, Phase IV (KMG-IV): sequencing the most valuable type-strain genomes for metagenomic binning, comparative biology and taxonomic classification.</title>
        <authorList>
            <person name="Goeker M."/>
        </authorList>
    </citation>
    <scope>NUCLEOTIDE SEQUENCE [LARGE SCALE GENOMIC DNA]</scope>
    <source>
        <strain evidence="1 2">DSM 24179</strain>
    </source>
</reference>
<accession>A0A4R2GIV0</accession>
<protein>
    <submittedName>
        <fullName evidence="1">Uncharacterized protein</fullName>
    </submittedName>
</protein>
<evidence type="ECO:0000313" key="2">
    <source>
        <dbReference type="Proteomes" id="UP000295221"/>
    </source>
</evidence>
<sequence>MLPEIDITYRDIVPKVLFVPRYPHFKIGYFSEFFHHIRAK</sequence>
<evidence type="ECO:0000313" key="1">
    <source>
        <dbReference type="EMBL" id="TCO07862.1"/>
    </source>
</evidence>
<dbReference type="Proteomes" id="UP000295221">
    <property type="component" value="Unassembled WGS sequence"/>
</dbReference>